<protein>
    <submittedName>
        <fullName evidence="1">Uncharacterized protein</fullName>
    </submittedName>
</protein>
<reference evidence="1" key="2">
    <citation type="submission" date="2020-11" db="EMBL/GenBank/DDBJ databases">
        <authorList>
            <person name="McCartney M.A."/>
            <person name="Auch B."/>
            <person name="Kono T."/>
            <person name="Mallez S."/>
            <person name="Becker A."/>
            <person name="Gohl D.M."/>
            <person name="Silverstein K.A.T."/>
            <person name="Koren S."/>
            <person name="Bechman K.B."/>
            <person name="Herman A."/>
            <person name="Abrahante J.E."/>
            <person name="Garbe J."/>
        </authorList>
    </citation>
    <scope>NUCLEOTIDE SEQUENCE</scope>
    <source>
        <strain evidence="1">Duluth1</strain>
        <tissue evidence="1">Whole animal</tissue>
    </source>
</reference>
<sequence>MIKHKKRPVIVYGKSAITCFLVMTTNESSLSNSAISSSASVDVASNPETIKQAIQAACQWVRQ</sequence>
<gene>
    <name evidence="1" type="ORF">DPMN_038603</name>
</gene>
<dbReference type="EMBL" id="JAIWYP010000002">
    <property type="protein sequence ID" value="KAH3875340.1"/>
    <property type="molecule type" value="Genomic_DNA"/>
</dbReference>
<proteinExistence type="predicted"/>
<dbReference type="Proteomes" id="UP000828390">
    <property type="component" value="Unassembled WGS sequence"/>
</dbReference>
<organism evidence="1 2">
    <name type="scientific">Dreissena polymorpha</name>
    <name type="common">Zebra mussel</name>
    <name type="synonym">Mytilus polymorpha</name>
    <dbReference type="NCBI Taxonomy" id="45954"/>
    <lineage>
        <taxon>Eukaryota</taxon>
        <taxon>Metazoa</taxon>
        <taxon>Spiralia</taxon>
        <taxon>Lophotrochozoa</taxon>
        <taxon>Mollusca</taxon>
        <taxon>Bivalvia</taxon>
        <taxon>Autobranchia</taxon>
        <taxon>Heteroconchia</taxon>
        <taxon>Euheterodonta</taxon>
        <taxon>Imparidentia</taxon>
        <taxon>Neoheterodontei</taxon>
        <taxon>Myida</taxon>
        <taxon>Dreissenoidea</taxon>
        <taxon>Dreissenidae</taxon>
        <taxon>Dreissena</taxon>
    </lineage>
</organism>
<name>A0A9D4RQU7_DREPO</name>
<evidence type="ECO:0000313" key="2">
    <source>
        <dbReference type="Proteomes" id="UP000828390"/>
    </source>
</evidence>
<evidence type="ECO:0000313" key="1">
    <source>
        <dbReference type="EMBL" id="KAH3875340.1"/>
    </source>
</evidence>
<accession>A0A9D4RQU7</accession>
<comment type="caution">
    <text evidence="1">The sequence shown here is derived from an EMBL/GenBank/DDBJ whole genome shotgun (WGS) entry which is preliminary data.</text>
</comment>
<reference evidence="1" key="1">
    <citation type="journal article" date="2019" name="bioRxiv">
        <title>The Genome of the Zebra Mussel, Dreissena polymorpha: A Resource for Invasive Species Research.</title>
        <authorList>
            <person name="McCartney M.A."/>
            <person name="Auch B."/>
            <person name="Kono T."/>
            <person name="Mallez S."/>
            <person name="Zhang Y."/>
            <person name="Obille A."/>
            <person name="Becker A."/>
            <person name="Abrahante J.E."/>
            <person name="Garbe J."/>
            <person name="Badalamenti J.P."/>
            <person name="Herman A."/>
            <person name="Mangelson H."/>
            <person name="Liachko I."/>
            <person name="Sullivan S."/>
            <person name="Sone E.D."/>
            <person name="Koren S."/>
            <person name="Silverstein K.A.T."/>
            <person name="Beckman K.B."/>
            <person name="Gohl D.M."/>
        </authorList>
    </citation>
    <scope>NUCLEOTIDE SEQUENCE</scope>
    <source>
        <strain evidence="1">Duluth1</strain>
        <tissue evidence="1">Whole animal</tissue>
    </source>
</reference>
<dbReference type="AlphaFoldDB" id="A0A9D4RQU7"/>
<keyword evidence="2" id="KW-1185">Reference proteome</keyword>